<accession>A0A067Z7G6</accession>
<dbReference type="Gene3D" id="1.10.443.10">
    <property type="entry name" value="Intergrase catalytic core"/>
    <property type="match status" value="1"/>
</dbReference>
<evidence type="ECO:0008006" key="5">
    <source>
        <dbReference type="Google" id="ProtNLM"/>
    </source>
</evidence>
<protein>
    <recommendedName>
        <fullName evidence="5">Phage integrase</fullName>
    </recommendedName>
</protein>
<proteinExistence type="predicted"/>
<dbReference type="GO" id="GO:0006310">
    <property type="term" value="P:DNA recombination"/>
    <property type="evidence" value="ECO:0007669"/>
    <property type="project" value="UniProtKB-KW"/>
</dbReference>
<feature type="compositionally biased region" description="Basic residues" evidence="2">
    <location>
        <begin position="37"/>
        <end position="47"/>
    </location>
</feature>
<dbReference type="InterPro" id="IPR013762">
    <property type="entry name" value="Integrase-like_cat_sf"/>
</dbReference>
<gene>
    <name evidence="3" type="ORF">GLS_c24620</name>
</gene>
<dbReference type="SUPFAM" id="SSF56349">
    <property type="entry name" value="DNA breaking-rejoining enzymes"/>
    <property type="match status" value="1"/>
</dbReference>
<feature type="compositionally biased region" description="Basic and acidic residues" evidence="2">
    <location>
        <begin position="13"/>
        <end position="23"/>
    </location>
</feature>
<dbReference type="HOGENOM" id="CLU_955665_0_0_5"/>
<sequence>MCQALVFHKKSRPEAAVRESVEKQKRRPGSGHDIGRPRRQRRRRGVRARSDCRHGRHIVTHGLREALAHGRREAGLLVDPAHFGFGLYLDRQWSRGRHIGYDLPVLHTSTKRLTGRPLRARQRHRIGRRRHVADIGHVPDIPPSRDRRGLRSCPVIGRIIPRRPSRTGGLRRQQGLGRHTAGERITGDRYHNNGRTSGGQIKSGWAAAFHKAKLPGKFRVWIPGDETTERRIFVPDITPHDLRHTWATWHYCLHKDLLRLKDEGGWSTINMVTRYAKQMSDSYINEISEFL</sequence>
<evidence type="ECO:0000313" key="3">
    <source>
        <dbReference type="EMBL" id="AHK72329.1"/>
    </source>
</evidence>
<dbReference type="KEGG" id="goy:GLS_c24620"/>
<dbReference type="GO" id="GO:0003677">
    <property type="term" value="F:DNA binding"/>
    <property type="evidence" value="ECO:0007669"/>
    <property type="project" value="InterPro"/>
</dbReference>
<dbReference type="GO" id="GO:0015074">
    <property type="term" value="P:DNA integration"/>
    <property type="evidence" value="ECO:0007669"/>
    <property type="project" value="InterPro"/>
</dbReference>
<feature type="compositionally biased region" description="Low complexity" evidence="2">
    <location>
        <begin position="166"/>
        <end position="178"/>
    </location>
</feature>
<feature type="region of interest" description="Disordered" evidence="2">
    <location>
        <begin position="161"/>
        <end position="198"/>
    </location>
</feature>
<feature type="region of interest" description="Disordered" evidence="2">
    <location>
        <begin position="13"/>
        <end position="51"/>
    </location>
</feature>
<feature type="compositionally biased region" description="Basic and acidic residues" evidence="2">
    <location>
        <begin position="180"/>
        <end position="191"/>
    </location>
</feature>
<evidence type="ECO:0000313" key="4">
    <source>
        <dbReference type="Proteomes" id="UP000031656"/>
    </source>
</evidence>
<dbReference type="EMBL" id="CP004373">
    <property type="protein sequence ID" value="AHK72329.1"/>
    <property type="molecule type" value="Genomic_DNA"/>
</dbReference>
<evidence type="ECO:0000256" key="1">
    <source>
        <dbReference type="ARBA" id="ARBA00023172"/>
    </source>
</evidence>
<organism evidence="3 4">
    <name type="scientific">Gluconobacter oxydans DSM 3504</name>
    <dbReference type="NCBI Taxonomy" id="1288313"/>
    <lineage>
        <taxon>Bacteria</taxon>
        <taxon>Pseudomonadati</taxon>
        <taxon>Pseudomonadota</taxon>
        <taxon>Alphaproteobacteria</taxon>
        <taxon>Acetobacterales</taxon>
        <taxon>Acetobacteraceae</taxon>
        <taxon>Gluconobacter</taxon>
    </lineage>
</organism>
<name>A0A067Z7G6_GLUOY</name>
<dbReference type="AlphaFoldDB" id="A0A067Z7G6"/>
<reference evidence="3 4" key="1">
    <citation type="journal article" date="2015" name="Appl. Microbiol. Biotechnol.">
        <title>The consequence of an additional NADH dehydrogenase paralog on the growth of Gluconobacter oxydans DSM3504.</title>
        <authorList>
            <person name="Kostner D."/>
            <person name="Luchterhand B."/>
            <person name="Junker A."/>
            <person name="Volland S."/>
            <person name="Daniel R."/>
            <person name="Buchs J."/>
            <person name="Liebl W."/>
            <person name="Ehrenreich A."/>
        </authorList>
    </citation>
    <scope>NUCLEOTIDE SEQUENCE [LARGE SCALE GENOMIC DNA]</scope>
    <source>
        <strain evidence="3">DSM 3504</strain>
    </source>
</reference>
<keyword evidence="1" id="KW-0233">DNA recombination</keyword>
<dbReference type="InterPro" id="IPR011010">
    <property type="entry name" value="DNA_brk_join_enz"/>
</dbReference>
<evidence type="ECO:0000256" key="2">
    <source>
        <dbReference type="SAM" id="MobiDB-lite"/>
    </source>
</evidence>
<dbReference type="Proteomes" id="UP000031656">
    <property type="component" value="Chromosome"/>
</dbReference>